<evidence type="ECO:0000256" key="4">
    <source>
        <dbReference type="ARBA" id="ARBA00022502"/>
    </source>
</evidence>
<name>A0A835R0R0_VANPL</name>
<dbReference type="InterPro" id="IPR017850">
    <property type="entry name" value="Alkaline_phosphatase_core_sf"/>
</dbReference>
<keyword evidence="7" id="KW-0256">Endoplasmic reticulum</keyword>
<organism evidence="12 13">
    <name type="scientific">Vanilla planifolia</name>
    <name type="common">Vanilla</name>
    <dbReference type="NCBI Taxonomy" id="51239"/>
    <lineage>
        <taxon>Eukaryota</taxon>
        <taxon>Viridiplantae</taxon>
        <taxon>Streptophyta</taxon>
        <taxon>Embryophyta</taxon>
        <taxon>Tracheophyta</taxon>
        <taxon>Spermatophyta</taxon>
        <taxon>Magnoliopsida</taxon>
        <taxon>Liliopsida</taxon>
        <taxon>Asparagales</taxon>
        <taxon>Orchidaceae</taxon>
        <taxon>Vanilloideae</taxon>
        <taxon>Vanilleae</taxon>
        <taxon>Vanilla</taxon>
    </lineage>
</organism>
<feature type="transmembrane region" description="Helical" evidence="11">
    <location>
        <begin position="675"/>
        <end position="700"/>
    </location>
</feature>
<keyword evidence="8 11" id="KW-1133">Transmembrane helix</keyword>
<evidence type="ECO:0000256" key="6">
    <source>
        <dbReference type="ARBA" id="ARBA00022692"/>
    </source>
</evidence>
<dbReference type="InterPro" id="IPR037675">
    <property type="entry name" value="PIG-O_N"/>
</dbReference>
<evidence type="ECO:0000256" key="11">
    <source>
        <dbReference type="SAM" id="Phobius"/>
    </source>
</evidence>
<dbReference type="PANTHER" id="PTHR23071">
    <property type="entry name" value="PHOSPHATIDYLINOSITOL GLYCAN"/>
    <property type="match status" value="1"/>
</dbReference>
<evidence type="ECO:0000256" key="3">
    <source>
        <dbReference type="ARBA" id="ARBA00008695"/>
    </source>
</evidence>
<gene>
    <name evidence="12" type="ORF">HPP92_010353</name>
</gene>
<evidence type="ECO:0000256" key="7">
    <source>
        <dbReference type="ARBA" id="ARBA00022824"/>
    </source>
</evidence>
<feature type="transmembrane region" description="Helical" evidence="11">
    <location>
        <begin position="572"/>
        <end position="592"/>
    </location>
</feature>
<dbReference type="GO" id="GO:0006506">
    <property type="term" value="P:GPI anchor biosynthetic process"/>
    <property type="evidence" value="ECO:0007669"/>
    <property type="project" value="UniProtKB-UniPathway"/>
</dbReference>
<feature type="transmembrane region" description="Helical" evidence="11">
    <location>
        <begin position="636"/>
        <end position="663"/>
    </location>
</feature>
<comment type="similarity">
    <text evidence="3">Belongs to the PIGG/PIGN/PIGO family. PIGO subfamily.</text>
</comment>
<dbReference type="PANTHER" id="PTHR23071:SF1">
    <property type="entry name" value="GPI ETHANOLAMINE PHOSPHATE TRANSFERASE 3"/>
    <property type="match status" value="1"/>
</dbReference>
<dbReference type="InterPro" id="IPR039524">
    <property type="entry name" value="PIGO/GPI13"/>
</dbReference>
<comment type="caution">
    <text evidence="12">The sequence shown here is derived from an EMBL/GenBank/DDBJ whole genome shotgun (WGS) entry which is preliminary data.</text>
</comment>
<dbReference type="Gene3D" id="3.40.720.10">
    <property type="entry name" value="Alkaline Phosphatase, subunit A"/>
    <property type="match status" value="1"/>
</dbReference>
<feature type="transmembrane region" description="Helical" evidence="11">
    <location>
        <begin position="793"/>
        <end position="814"/>
    </location>
</feature>
<evidence type="ECO:0000256" key="8">
    <source>
        <dbReference type="ARBA" id="ARBA00022989"/>
    </source>
</evidence>
<keyword evidence="9 11" id="KW-0472">Membrane</keyword>
<comment type="subcellular location">
    <subcellularLocation>
        <location evidence="1">Endoplasmic reticulum membrane</location>
        <topology evidence="1">Multi-pass membrane protein</topology>
    </subcellularLocation>
</comment>
<dbReference type="EMBL" id="JADCNM010000005">
    <property type="protein sequence ID" value="KAG0482269.1"/>
    <property type="molecule type" value="Genomic_DNA"/>
</dbReference>
<accession>A0A835R0R0</accession>
<evidence type="ECO:0000256" key="9">
    <source>
        <dbReference type="ARBA" id="ARBA00023136"/>
    </source>
</evidence>
<evidence type="ECO:0000256" key="10">
    <source>
        <dbReference type="ARBA" id="ARBA00023180"/>
    </source>
</evidence>
<protein>
    <recommendedName>
        <fullName evidence="14">GPI ethanolamine phosphate transferase 3</fullName>
    </recommendedName>
</protein>
<dbReference type="UniPathway" id="UPA00196"/>
<comment type="pathway">
    <text evidence="2">Glycolipid biosynthesis; glycosylphosphatidylinositol-anchor biosynthesis.</text>
</comment>
<evidence type="ECO:0008006" key="14">
    <source>
        <dbReference type="Google" id="ProtNLM"/>
    </source>
</evidence>
<dbReference type="Proteomes" id="UP000639772">
    <property type="component" value="Unassembled WGS sequence"/>
</dbReference>
<evidence type="ECO:0000313" key="12">
    <source>
        <dbReference type="EMBL" id="KAG0482269.1"/>
    </source>
</evidence>
<sequence length="815" mass="91570">MAGSKRESVTLFFSILVLHSFAIYLFTRGFLLTRTELASFSHCSDISQSPCLFPSTSGDPSLDISDGNLCWTKPTVGRLVIIVLDALRFDFVAPSAFFEEKKPWMDKLQVLQKLASKERFRARIFKAIADPPTTSLQRLKGLTTGGLPTFIDVGNSFGAPAIVEDNLILQLAENGKRVLMMGDDTWLQLFPHHFNMSYPYPSFNVKDLDTVDNGVIKHLMPSLLKEDWDVLIAHFLGVDHAGHIHGVHSSPMIAKLEQYNTILEEVVDVLKNYSGPGGLHENTLLLVMGDHGQTLNGDHGGGTAEEVETSLFAMSLRNHPAPASCVLDKNFHNIHSDQSMISIGEFQQIDFAVTITSLLGVPFPFGSIGRVNWELYALIGGIWEVDNQCVEEGQSLSIKESWMLNYVNNLCVNSWQVKRYIDLYSATSVIGLPAEDLHHIKDMYTQAQGNWSDMIKLVYTSENVKHNEINDNLSSIIERQIDAYSKFLESVAKLARSTWTEFNLKLMVAGVFIMLASLCAHLFAIGRVDGLYRSYYPFRGSYSFRTYAVLLLAAVRAFSFLSNSYILSEGRVASFLLGTSGILNLWFSFGTGKIVSENFVFLVLNITIRFGIDSGMSKETIGRESPMVDFFSSLGIGNWSLFLGLLEALLILAWSLLVILLYMHALRRSVLQWNLLSICLFFYTGHWCTFDGLRYAAAFIGFEQFNIVRQGILLTIDTFGVSHIIPILTLPFLVIWKRFNTQKNIPESLLYHNLSQTFLMYGLITALATTMTVICVAIQRRHLMVWGLFAPKYVFDVLGLLLTDFFICLASLFYF</sequence>
<feature type="transmembrane region" description="Helical" evidence="11">
    <location>
        <begin position="757"/>
        <end position="781"/>
    </location>
</feature>
<feature type="transmembrane region" description="Helical" evidence="11">
    <location>
        <begin position="506"/>
        <end position="526"/>
    </location>
</feature>
<proteinExistence type="inferred from homology"/>
<reference evidence="12 13" key="1">
    <citation type="journal article" date="2020" name="Nat. Food">
        <title>A phased Vanilla planifolia genome enables genetic improvement of flavour and production.</title>
        <authorList>
            <person name="Hasing T."/>
            <person name="Tang H."/>
            <person name="Brym M."/>
            <person name="Khazi F."/>
            <person name="Huang T."/>
            <person name="Chambers A.H."/>
        </authorList>
    </citation>
    <scope>NUCLEOTIDE SEQUENCE [LARGE SCALE GENOMIC DNA]</scope>
    <source>
        <tissue evidence="12">Leaf</tissue>
    </source>
</reference>
<dbReference type="GO" id="GO:0051377">
    <property type="term" value="F:mannose-ethanolamine phosphotransferase activity"/>
    <property type="evidence" value="ECO:0007669"/>
    <property type="project" value="InterPro"/>
</dbReference>
<keyword evidence="6 11" id="KW-0812">Transmembrane</keyword>
<feature type="transmembrane region" description="Helical" evidence="11">
    <location>
        <begin position="547"/>
        <end position="566"/>
    </location>
</feature>
<keyword evidence="10" id="KW-0325">Glycoprotein</keyword>
<evidence type="ECO:0000256" key="5">
    <source>
        <dbReference type="ARBA" id="ARBA00022679"/>
    </source>
</evidence>
<feature type="transmembrane region" description="Helical" evidence="11">
    <location>
        <begin position="712"/>
        <end position="736"/>
    </location>
</feature>
<keyword evidence="5" id="KW-0808">Transferase</keyword>
<keyword evidence="4" id="KW-0337">GPI-anchor biosynthesis</keyword>
<evidence type="ECO:0000256" key="1">
    <source>
        <dbReference type="ARBA" id="ARBA00004477"/>
    </source>
</evidence>
<dbReference type="InterPro" id="IPR002591">
    <property type="entry name" value="Phosphodiest/P_Trfase"/>
</dbReference>
<dbReference type="OrthoDB" id="272139at2759"/>
<dbReference type="Pfam" id="PF01663">
    <property type="entry name" value="Phosphodiest"/>
    <property type="match status" value="1"/>
</dbReference>
<evidence type="ECO:0000256" key="2">
    <source>
        <dbReference type="ARBA" id="ARBA00004687"/>
    </source>
</evidence>
<dbReference type="AlphaFoldDB" id="A0A835R0R0"/>
<dbReference type="SUPFAM" id="SSF53649">
    <property type="entry name" value="Alkaline phosphatase-like"/>
    <property type="match status" value="1"/>
</dbReference>
<dbReference type="CDD" id="cd16023">
    <property type="entry name" value="GPI_EPT_3"/>
    <property type="match status" value="1"/>
</dbReference>
<evidence type="ECO:0000313" key="13">
    <source>
        <dbReference type="Proteomes" id="UP000639772"/>
    </source>
</evidence>
<dbReference type="GO" id="GO:0005789">
    <property type="term" value="C:endoplasmic reticulum membrane"/>
    <property type="evidence" value="ECO:0007669"/>
    <property type="project" value="UniProtKB-SubCell"/>
</dbReference>